<dbReference type="EnsemblPlants" id="TuG1812G0600001590.01.T01">
    <property type="protein sequence ID" value="TuG1812G0600001590.01.T01.cds337568"/>
    <property type="gene ID" value="TuG1812G0600001590.01"/>
</dbReference>
<proteinExistence type="predicted"/>
<reference evidence="1" key="3">
    <citation type="submission" date="2022-06" db="UniProtKB">
        <authorList>
            <consortium name="EnsemblPlants"/>
        </authorList>
    </citation>
    <scope>IDENTIFICATION</scope>
</reference>
<dbReference type="AlphaFoldDB" id="A0A8R7UUJ9"/>
<accession>A0A8R7UUJ9</accession>
<evidence type="ECO:0000313" key="1">
    <source>
        <dbReference type="EnsemblPlants" id="TuG1812G0600001590.01.T01.cds337568"/>
    </source>
</evidence>
<name>A0A8R7UUJ9_TRIUA</name>
<reference evidence="1" key="2">
    <citation type="submission" date="2018-03" db="EMBL/GenBank/DDBJ databases">
        <title>The Triticum urartu genome reveals the dynamic nature of wheat genome evolution.</title>
        <authorList>
            <person name="Ling H."/>
            <person name="Ma B."/>
            <person name="Shi X."/>
            <person name="Liu H."/>
            <person name="Dong L."/>
            <person name="Sun H."/>
            <person name="Cao Y."/>
            <person name="Gao Q."/>
            <person name="Zheng S."/>
            <person name="Li Y."/>
            <person name="Yu Y."/>
            <person name="Du H."/>
            <person name="Qi M."/>
            <person name="Li Y."/>
            <person name="Yu H."/>
            <person name="Cui Y."/>
            <person name="Wang N."/>
            <person name="Chen C."/>
            <person name="Wu H."/>
            <person name="Zhao Y."/>
            <person name="Zhang J."/>
            <person name="Li Y."/>
            <person name="Zhou W."/>
            <person name="Zhang B."/>
            <person name="Hu W."/>
            <person name="Eijk M."/>
            <person name="Tang J."/>
            <person name="Witsenboer H."/>
            <person name="Zhao S."/>
            <person name="Li Z."/>
            <person name="Zhang A."/>
            <person name="Wang D."/>
            <person name="Liang C."/>
        </authorList>
    </citation>
    <scope>NUCLEOTIDE SEQUENCE [LARGE SCALE GENOMIC DNA]</scope>
    <source>
        <strain evidence="1">cv. G1812</strain>
    </source>
</reference>
<protein>
    <submittedName>
        <fullName evidence="1">Uncharacterized protein</fullName>
    </submittedName>
</protein>
<sequence>RPAGDGGCLIHGVGRRLRAAGCRSWPPPFEVRRLLHLQHSTQSARGLFVVGFSESGGRLRILAGSGDPEMLR</sequence>
<reference evidence="2" key="1">
    <citation type="journal article" date="2013" name="Nature">
        <title>Draft genome of the wheat A-genome progenitor Triticum urartu.</title>
        <authorList>
            <person name="Ling H.Q."/>
            <person name="Zhao S."/>
            <person name="Liu D."/>
            <person name="Wang J."/>
            <person name="Sun H."/>
            <person name="Zhang C."/>
            <person name="Fan H."/>
            <person name="Li D."/>
            <person name="Dong L."/>
            <person name="Tao Y."/>
            <person name="Gao C."/>
            <person name="Wu H."/>
            <person name="Li Y."/>
            <person name="Cui Y."/>
            <person name="Guo X."/>
            <person name="Zheng S."/>
            <person name="Wang B."/>
            <person name="Yu K."/>
            <person name="Liang Q."/>
            <person name="Yang W."/>
            <person name="Lou X."/>
            <person name="Chen J."/>
            <person name="Feng M."/>
            <person name="Jian J."/>
            <person name="Zhang X."/>
            <person name="Luo G."/>
            <person name="Jiang Y."/>
            <person name="Liu J."/>
            <person name="Wang Z."/>
            <person name="Sha Y."/>
            <person name="Zhang B."/>
            <person name="Wu H."/>
            <person name="Tang D."/>
            <person name="Shen Q."/>
            <person name="Xue P."/>
            <person name="Zou S."/>
            <person name="Wang X."/>
            <person name="Liu X."/>
            <person name="Wang F."/>
            <person name="Yang Y."/>
            <person name="An X."/>
            <person name="Dong Z."/>
            <person name="Zhang K."/>
            <person name="Zhang X."/>
            <person name="Luo M.C."/>
            <person name="Dvorak J."/>
            <person name="Tong Y."/>
            <person name="Wang J."/>
            <person name="Yang H."/>
            <person name="Li Z."/>
            <person name="Wang D."/>
            <person name="Zhang A."/>
            <person name="Wang J."/>
        </authorList>
    </citation>
    <scope>NUCLEOTIDE SEQUENCE</scope>
    <source>
        <strain evidence="2">cv. G1812</strain>
    </source>
</reference>
<organism evidence="1 2">
    <name type="scientific">Triticum urartu</name>
    <name type="common">Red wild einkorn</name>
    <name type="synonym">Crithodium urartu</name>
    <dbReference type="NCBI Taxonomy" id="4572"/>
    <lineage>
        <taxon>Eukaryota</taxon>
        <taxon>Viridiplantae</taxon>
        <taxon>Streptophyta</taxon>
        <taxon>Embryophyta</taxon>
        <taxon>Tracheophyta</taxon>
        <taxon>Spermatophyta</taxon>
        <taxon>Magnoliopsida</taxon>
        <taxon>Liliopsida</taxon>
        <taxon>Poales</taxon>
        <taxon>Poaceae</taxon>
        <taxon>BOP clade</taxon>
        <taxon>Pooideae</taxon>
        <taxon>Triticodae</taxon>
        <taxon>Triticeae</taxon>
        <taxon>Triticinae</taxon>
        <taxon>Triticum</taxon>
    </lineage>
</organism>
<evidence type="ECO:0000313" key="2">
    <source>
        <dbReference type="Proteomes" id="UP000015106"/>
    </source>
</evidence>
<dbReference type="Proteomes" id="UP000015106">
    <property type="component" value="Chromosome 6"/>
</dbReference>
<dbReference type="Gramene" id="TuG1812G0600001590.01.T01">
    <property type="protein sequence ID" value="TuG1812G0600001590.01.T01.cds337568"/>
    <property type="gene ID" value="TuG1812G0600001590.01"/>
</dbReference>
<keyword evidence="2" id="KW-1185">Reference proteome</keyword>